<dbReference type="EMBL" id="CAJJDO010000068">
    <property type="protein sequence ID" value="CAD8177887.1"/>
    <property type="molecule type" value="Genomic_DNA"/>
</dbReference>
<evidence type="ECO:0000256" key="1">
    <source>
        <dbReference type="ARBA" id="ARBA00011245"/>
    </source>
</evidence>
<evidence type="ECO:0000259" key="4">
    <source>
        <dbReference type="PROSITE" id="PS50011"/>
    </source>
</evidence>
<evidence type="ECO:0000256" key="3">
    <source>
        <dbReference type="ARBA" id="ARBA00022840"/>
    </source>
</evidence>
<keyword evidence="6" id="KW-1185">Reference proteome</keyword>
<gene>
    <name evidence="5" type="ORF">PPENT_87.1.T0680158</name>
</gene>
<dbReference type="AlphaFoldDB" id="A0A8S1VLX7"/>
<dbReference type="GO" id="GO:0005524">
    <property type="term" value="F:ATP binding"/>
    <property type="evidence" value="ECO:0007669"/>
    <property type="project" value="UniProtKB-KW"/>
</dbReference>
<dbReference type="PANTHER" id="PTHR24347">
    <property type="entry name" value="SERINE/THREONINE-PROTEIN KINASE"/>
    <property type="match status" value="1"/>
</dbReference>
<protein>
    <recommendedName>
        <fullName evidence="4">Protein kinase domain-containing protein</fullName>
    </recommendedName>
</protein>
<dbReference type="OrthoDB" id="354678at2759"/>
<evidence type="ECO:0000256" key="2">
    <source>
        <dbReference type="ARBA" id="ARBA00022741"/>
    </source>
</evidence>
<dbReference type="Pfam" id="PF00069">
    <property type="entry name" value="Pkinase"/>
    <property type="match status" value="1"/>
</dbReference>
<dbReference type="PROSITE" id="PS00108">
    <property type="entry name" value="PROTEIN_KINASE_ST"/>
    <property type="match status" value="1"/>
</dbReference>
<accession>A0A8S1VLX7</accession>
<dbReference type="SMART" id="SM00220">
    <property type="entry name" value="S_TKc"/>
    <property type="match status" value="1"/>
</dbReference>
<name>A0A8S1VLX7_9CILI</name>
<evidence type="ECO:0000313" key="6">
    <source>
        <dbReference type="Proteomes" id="UP000689195"/>
    </source>
</evidence>
<comment type="subunit">
    <text evidence="1">Monomer.</text>
</comment>
<dbReference type="Proteomes" id="UP000689195">
    <property type="component" value="Unassembled WGS sequence"/>
</dbReference>
<dbReference type="InterPro" id="IPR008271">
    <property type="entry name" value="Ser/Thr_kinase_AS"/>
</dbReference>
<organism evidence="5 6">
    <name type="scientific">Paramecium pentaurelia</name>
    <dbReference type="NCBI Taxonomy" id="43138"/>
    <lineage>
        <taxon>Eukaryota</taxon>
        <taxon>Sar</taxon>
        <taxon>Alveolata</taxon>
        <taxon>Ciliophora</taxon>
        <taxon>Intramacronucleata</taxon>
        <taxon>Oligohymenophorea</taxon>
        <taxon>Peniculida</taxon>
        <taxon>Parameciidae</taxon>
        <taxon>Paramecium</taxon>
    </lineage>
</organism>
<dbReference type="PROSITE" id="PS50011">
    <property type="entry name" value="PROTEIN_KINASE_DOM"/>
    <property type="match status" value="1"/>
</dbReference>
<feature type="domain" description="Protein kinase" evidence="4">
    <location>
        <begin position="154"/>
        <end position="421"/>
    </location>
</feature>
<keyword evidence="3" id="KW-0067">ATP-binding</keyword>
<comment type="caution">
    <text evidence="5">The sequence shown here is derived from an EMBL/GenBank/DDBJ whole genome shotgun (WGS) entry which is preliminary data.</text>
</comment>
<sequence length="494" mass="57500">MQSSTNYSQFEKKENIVWPIFQPAENINNLPFWNKRPYLSFEENQILIKGYLKRIGKNKQIPKAYMFILLKTGQLLYADKNQKGKIQLDLSIVLKKIELTNEENEDKQKICAIRIERFQNCSIHIWNEDNLISINVWYNRLAQFCISQNFEGFFQLQEKIDQGAFSSVFSVTSQIQQEVVKNQKFAAKVYSKSLLQKIPAQQMKDFINAECQILKIVKSQYIVQLFEIIQLEDVVILILEYVTGGTLYQVIQQNVLNELMSLEICYQILLAIKEVHHHGFVHRDIKLENIMISSLNPIEIKLIDFGFAEKINRNKLVNGSGTAGYIAPELFELAPYTESCDMFSLGVLFYQLLCGNSPFGTQNKETLLELNRTCNLQYLQKEWQNISSSTQKIVQKMLDKDPNKRITILELELLLEIHINNLRSNQANSRQALNQLQNCNNVMMQNQKTAIRLVSNNKKCDDDDMMIEEKSIDNTNLINLKNSQQYYNKSKWVS</sequence>
<dbReference type="PROSITE" id="PS00018">
    <property type="entry name" value="EF_HAND_1"/>
    <property type="match status" value="1"/>
</dbReference>
<proteinExistence type="predicted"/>
<reference evidence="5" key="1">
    <citation type="submission" date="2021-01" db="EMBL/GenBank/DDBJ databases">
        <authorList>
            <consortium name="Genoscope - CEA"/>
            <person name="William W."/>
        </authorList>
    </citation>
    <scope>NUCLEOTIDE SEQUENCE</scope>
</reference>
<dbReference type="InterPro" id="IPR018247">
    <property type="entry name" value="EF_Hand_1_Ca_BS"/>
</dbReference>
<dbReference type="FunFam" id="1.10.510.10:FF:000571">
    <property type="entry name" value="Maternal embryonic leucine zipper kinase"/>
    <property type="match status" value="1"/>
</dbReference>
<dbReference type="GO" id="GO:0004672">
    <property type="term" value="F:protein kinase activity"/>
    <property type="evidence" value="ECO:0007669"/>
    <property type="project" value="InterPro"/>
</dbReference>
<dbReference type="InterPro" id="IPR000719">
    <property type="entry name" value="Prot_kinase_dom"/>
</dbReference>
<evidence type="ECO:0000313" key="5">
    <source>
        <dbReference type="EMBL" id="CAD8177887.1"/>
    </source>
</evidence>
<keyword evidence="2" id="KW-0547">Nucleotide-binding</keyword>